<evidence type="ECO:0000313" key="3">
    <source>
        <dbReference type="Proteomes" id="UP001174694"/>
    </source>
</evidence>
<reference evidence="2" key="1">
    <citation type="submission" date="2022-07" db="EMBL/GenBank/DDBJ databases">
        <title>Fungi with potential for degradation of polypropylene.</title>
        <authorList>
            <person name="Gostincar C."/>
        </authorList>
    </citation>
    <scope>NUCLEOTIDE SEQUENCE</scope>
    <source>
        <strain evidence="2">EXF-13308</strain>
    </source>
</reference>
<dbReference type="EMBL" id="JANBVO010000013">
    <property type="protein sequence ID" value="KAJ9148262.1"/>
    <property type="molecule type" value="Genomic_DNA"/>
</dbReference>
<keyword evidence="3" id="KW-1185">Reference proteome</keyword>
<evidence type="ECO:0000256" key="1">
    <source>
        <dbReference type="SAM" id="MobiDB-lite"/>
    </source>
</evidence>
<protein>
    <submittedName>
        <fullName evidence="2">Uncharacterized protein</fullName>
    </submittedName>
</protein>
<evidence type="ECO:0000313" key="2">
    <source>
        <dbReference type="EMBL" id="KAJ9148262.1"/>
    </source>
</evidence>
<feature type="compositionally biased region" description="Basic and acidic residues" evidence="1">
    <location>
        <begin position="24"/>
        <end position="34"/>
    </location>
</feature>
<sequence length="80" mass="8103">MGFWCIKSKPGKHSRKGVSPRVKVSKDRYAEDHTSTGGCEGRSSGSTDSKGGHAKGSGGSKSGGPNGDKAKGSHSNGKNA</sequence>
<feature type="region of interest" description="Disordered" evidence="1">
    <location>
        <begin position="1"/>
        <end position="80"/>
    </location>
</feature>
<dbReference type="AlphaFoldDB" id="A0AA38VR44"/>
<gene>
    <name evidence="2" type="ORF">NKR23_g5194</name>
</gene>
<accession>A0AA38VR44</accession>
<feature type="compositionally biased region" description="Gly residues" evidence="1">
    <location>
        <begin position="54"/>
        <end position="66"/>
    </location>
</feature>
<comment type="caution">
    <text evidence="2">The sequence shown here is derived from an EMBL/GenBank/DDBJ whole genome shotgun (WGS) entry which is preliminary data.</text>
</comment>
<proteinExistence type="predicted"/>
<organism evidence="2 3">
    <name type="scientific">Pleurostoma richardsiae</name>
    <dbReference type="NCBI Taxonomy" id="41990"/>
    <lineage>
        <taxon>Eukaryota</taxon>
        <taxon>Fungi</taxon>
        <taxon>Dikarya</taxon>
        <taxon>Ascomycota</taxon>
        <taxon>Pezizomycotina</taxon>
        <taxon>Sordariomycetes</taxon>
        <taxon>Sordariomycetidae</taxon>
        <taxon>Calosphaeriales</taxon>
        <taxon>Pleurostomataceae</taxon>
        <taxon>Pleurostoma</taxon>
    </lineage>
</organism>
<name>A0AA38VR44_9PEZI</name>
<dbReference type="Proteomes" id="UP001174694">
    <property type="component" value="Unassembled WGS sequence"/>
</dbReference>
<feature type="compositionally biased region" description="Basic residues" evidence="1">
    <location>
        <begin position="9"/>
        <end position="18"/>
    </location>
</feature>